<evidence type="ECO:0000256" key="3">
    <source>
        <dbReference type="NCBIfam" id="TIGR03399"/>
    </source>
</evidence>
<dbReference type="PIRSF" id="PIRSF005378">
    <property type="entry name" value="RNA3'_term_phos_cycl_euk"/>
    <property type="match status" value="1"/>
</dbReference>
<dbReference type="GO" id="GO:0006396">
    <property type="term" value="P:RNA processing"/>
    <property type="evidence" value="ECO:0007669"/>
    <property type="project" value="UniProtKB-UniRule"/>
</dbReference>
<sequence length="344" mass="36813">MTKQSVEIDGRMGEGGGQILRTSLTLALLYGLPVSITRIRNKRPKPGLLRQHLTCVKAAQAISGGQATGAELRSESLTFKPGAVRGGDYHFDVGNAGSTTLVFQTVLLPLLQADAPSTVRFTGGTHNPWAPPLTFLEEAFLPLMRQMGAQVTIKTGRWGYHPAGGGEWVAHISPSTLKPLELVTRPALSGSTVTAYASNIRRGVADRELARYQELDPASGSQFQREFPEALCAGNLLSHALDFGGVRAHFSELGEHRIKAETIAERLAKRVSGYLAAPAVLCEHLADQVMLPMLVAGGGRFSTGKLSLHADTNRQLIEQVTGQRIMATGTPEGIELALAVNPQP</sequence>
<dbReference type="AlphaFoldDB" id="A0A1I4NUV2"/>
<feature type="domain" description="RNA 3'-terminal phosphate cyclase" evidence="4">
    <location>
        <begin position="12"/>
        <end position="325"/>
    </location>
</feature>
<feature type="binding site" evidence="2">
    <location>
        <begin position="284"/>
        <end position="288"/>
    </location>
    <ligand>
        <name>ATP</name>
        <dbReference type="ChEBI" id="CHEBI:30616"/>
    </ligand>
</feature>
<accession>A0A1I4NUV2</accession>
<dbReference type="RefSeq" id="WP_092021418.1">
    <property type="nucleotide sequence ID" value="NZ_FOUE01000002.1"/>
</dbReference>
<dbReference type="NCBIfam" id="TIGR03399">
    <property type="entry name" value="RNA_3prim_cycl"/>
    <property type="match status" value="1"/>
</dbReference>
<dbReference type="InterPro" id="IPR023797">
    <property type="entry name" value="RNA3'_phos_cyclase_dom"/>
</dbReference>
<dbReference type="STRING" id="488535.SAMN04487963_1621"/>
<dbReference type="NCBIfam" id="NF003246">
    <property type="entry name" value="PRK04204.1-2"/>
    <property type="match status" value="1"/>
</dbReference>
<dbReference type="InterPro" id="IPR036553">
    <property type="entry name" value="RPTC_insert"/>
</dbReference>
<dbReference type="InterPro" id="IPR037136">
    <property type="entry name" value="RNA3'_phos_cyclase_dom_sf"/>
</dbReference>
<evidence type="ECO:0000256" key="2">
    <source>
        <dbReference type="HAMAP-Rule" id="MF_00200"/>
    </source>
</evidence>
<dbReference type="EMBL" id="FOUE01000002">
    <property type="protein sequence ID" value="SFM19100.1"/>
    <property type="molecule type" value="Genomic_DNA"/>
</dbReference>
<evidence type="ECO:0000259" key="4">
    <source>
        <dbReference type="Pfam" id="PF01137"/>
    </source>
</evidence>
<comment type="catalytic activity">
    <reaction evidence="1 2">
        <text>a 3'-end 3'-phospho-ribonucleotide-RNA + ATP = a 3'-end 2',3'-cyclophospho-ribonucleotide-RNA + AMP + diphosphate</text>
        <dbReference type="Rhea" id="RHEA:23976"/>
        <dbReference type="Rhea" id="RHEA-COMP:10463"/>
        <dbReference type="Rhea" id="RHEA-COMP:10464"/>
        <dbReference type="ChEBI" id="CHEBI:30616"/>
        <dbReference type="ChEBI" id="CHEBI:33019"/>
        <dbReference type="ChEBI" id="CHEBI:83062"/>
        <dbReference type="ChEBI" id="CHEBI:83064"/>
        <dbReference type="ChEBI" id="CHEBI:456215"/>
        <dbReference type="EC" id="6.5.1.4"/>
    </reaction>
</comment>
<feature type="binding site" evidence="2">
    <location>
        <position position="104"/>
    </location>
    <ligand>
        <name>ATP</name>
        <dbReference type="ChEBI" id="CHEBI:30616"/>
    </ligand>
</feature>
<dbReference type="GO" id="GO:0003963">
    <property type="term" value="F:RNA-3'-phosphate cyclase activity"/>
    <property type="evidence" value="ECO:0007669"/>
    <property type="project" value="UniProtKB-UniRule"/>
</dbReference>
<keyword evidence="6" id="KW-1185">Reference proteome</keyword>
<protein>
    <recommendedName>
        <fullName evidence="2 3">RNA 3'-terminal phosphate cyclase</fullName>
        <shortName evidence="2">RNA cyclase</shortName>
        <shortName evidence="2">RNA-3'-phosphate cyclase</shortName>
        <ecNumber evidence="2 3">6.5.1.4</ecNumber>
    </recommendedName>
</protein>
<comment type="subcellular location">
    <subcellularLocation>
        <location evidence="2">Cytoplasm</location>
    </subcellularLocation>
</comment>
<dbReference type="EC" id="6.5.1.4" evidence="2 3"/>
<keyword evidence="2" id="KW-0547">Nucleotide-binding</keyword>
<keyword evidence="2" id="KW-0067">ATP-binding</keyword>
<dbReference type="Proteomes" id="UP000198519">
    <property type="component" value="Unassembled WGS sequence"/>
</dbReference>
<dbReference type="OrthoDB" id="9789235at2"/>
<comment type="function">
    <text evidence="2">Catalyzes the conversion of 3'-phosphate to a 2',3'-cyclic phosphodiester at the end of RNA. The mechanism of action of the enzyme occurs in 3 steps: (A) adenylation of the enzyme by ATP; (B) transfer of adenylate to an RNA-N3'P to produce RNA-N3'PP5'A; (C) and attack of the adjacent 2'-hydroxyl on the 3'-phosphorus in the diester linkage to produce the cyclic end product. The biological role of this enzyme is unknown but it is likely to function in some aspects of cellular RNA processing.</text>
</comment>
<dbReference type="HAMAP" id="MF_00200">
    <property type="entry name" value="RTC"/>
    <property type="match status" value="1"/>
</dbReference>
<dbReference type="InterPro" id="IPR000228">
    <property type="entry name" value="RNA3'_term_phos_cyc"/>
</dbReference>
<feature type="active site" description="Tele-AMP-histidine intermediate" evidence="2">
    <location>
        <position position="309"/>
    </location>
</feature>
<reference evidence="6" key="1">
    <citation type="submission" date="2016-10" db="EMBL/GenBank/DDBJ databases">
        <authorList>
            <person name="Varghese N."/>
            <person name="Submissions S."/>
        </authorList>
    </citation>
    <scope>NUCLEOTIDE SEQUENCE [LARGE SCALE GENOMIC DNA]</scope>
    <source>
        <strain evidence="6">CGMCC 1.7061</strain>
    </source>
</reference>
<organism evidence="5 6">
    <name type="scientific">Marinobacter zhejiangensis</name>
    <dbReference type="NCBI Taxonomy" id="488535"/>
    <lineage>
        <taxon>Bacteria</taxon>
        <taxon>Pseudomonadati</taxon>
        <taxon>Pseudomonadota</taxon>
        <taxon>Gammaproteobacteria</taxon>
        <taxon>Pseudomonadales</taxon>
        <taxon>Marinobacteraceae</taxon>
        <taxon>Marinobacter</taxon>
    </lineage>
</organism>
<dbReference type="GO" id="GO:0005737">
    <property type="term" value="C:cytoplasm"/>
    <property type="evidence" value="ECO:0007669"/>
    <property type="project" value="UniProtKB-SubCell"/>
</dbReference>
<dbReference type="SUPFAM" id="SSF52913">
    <property type="entry name" value="RNA 3'-terminal phosphate cyclase, RPTC, insert domain"/>
    <property type="match status" value="1"/>
</dbReference>
<dbReference type="SUPFAM" id="SSF55205">
    <property type="entry name" value="EPT/RTPC-like"/>
    <property type="match status" value="1"/>
</dbReference>
<comment type="similarity">
    <text evidence="2">Belongs to the RNA 3'-terminal cyclase family. Type 1 subfamily.</text>
</comment>
<dbReference type="PANTHER" id="PTHR11096:SF0">
    <property type="entry name" value="RNA 3'-TERMINAL PHOSPHATE CYCLASE"/>
    <property type="match status" value="1"/>
</dbReference>
<keyword evidence="2" id="KW-0436">Ligase</keyword>
<keyword evidence="2" id="KW-0963">Cytoplasm</keyword>
<dbReference type="InterPro" id="IPR013792">
    <property type="entry name" value="RNA3'P_cycl/enolpyr_Trfase_a/b"/>
</dbReference>
<evidence type="ECO:0000313" key="6">
    <source>
        <dbReference type="Proteomes" id="UP000198519"/>
    </source>
</evidence>
<name>A0A1I4NUV2_9GAMM</name>
<dbReference type="Gene3D" id="3.65.10.20">
    <property type="entry name" value="RNA 3'-terminal phosphate cyclase domain"/>
    <property type="match status" value="1"/>
</dbReference>
<dbReference type="GO" id="GO:0005524">
    <property type="term" value="F:ATP binding"/>
    <property type="evidence" value="ECO:0007669"/>
    <property type="project" value="UniProtKB-KW"/>
</dbReference>
<gene>
    <name evidence="2" type="primary">rtcA</name>
    <name evidence="5" type="ORF">SAMN04487963_1621</name>
</gene>
<dbReference type="Gene3D" id="3.30.360.20">
    <property type="entry name" value="RNA 3'-terminal phosphate cyclase, insert domain"/>
    <property type="match status" value="1"/>
</dbReference>
<dbReference type="InterPro" id="IPR017770">
    <property type="entry name" value="RNA3'_term_phos_cyc_type_1"/>
</dbReference>
<evidence type="ECO:0000313" key="5">
    <source>
        <dbReference type="EMBL" id="SFM19100.1"/>
    </source>
</evidence>
<proteinExistence type="inferred from homology"/>
<evidence type="ECO:0000256" key="1">
    <source>
        <dbReference type="ARBA" id="ARBA00024481"/>
    </source>
</evidence>
<dbReference type="PANTHER" id="PTHR11096">
    <property type="entry name" value="RNA 3' TERMINAL PHOSPHATE CYCLASE"/>
    <property type="match status" value="1"/>
</dbReference>
<dbReference type="Pfam" id="PF01137">
    <property type="entry name" value="RTC"/>
    <property type="match status" value="1"/>
</dbReference>